<dbReference type="GeneID" id="14872311"/>
<sequence length="153" mass="16889">MSLYNNCSETTASVPTQASTLRIGGYVLVGLNPCKVVEYSSSGTGKHGKCKIHFICQDLFSTKKRHEFAVSSTKNIEVPVVEVVDYQLINIDEEGYLSLLDKKGVLYTSLALPGNKDLSQTITNYFNLDKTLQLSVLKSMGMEEVIQFKVLDG</sequence>
<gene>
    <name evidence="3" type="ORF">DFA_07140</name>
</gene>
<accession>F4PVL0</accession>
<dbReference type="GO" id="GO:0045901">
    <property type="term" value="P:positive regulation of translational elongation"/>
    <property type="evidence" value="ECO:0007669"/>
    <property type="project" value="UniProtKB-UniRule"/>
</dbReference>
<dbReference type="PIRSF" id="PIRSF003025">
    <property type="entry name" value="eIF5A"/>
    <property type="match status" value="1"/>
</dbReference>
<evidence type="ECO:0000256" key="1">
    <source>
        <dbReference type="RuleBase" id="RU362005"/>
    </source>
</evidence>
<dbReference type="SUPFAM" id="SSF50249">
    <property type="entry name" value="Nucleic acid-binding proteins"/>
    <property type="match status" value="1"/>
</dbReference>
<dbReference type="STRING" id="1054147.F4PVL0"/>
<protein>
    <recommendedName>
        <fullName evidence="1">Eukaryotic translation initiation factor 5A</fullName>
        <shortName evidence="1">eIF-5A</shortName>
    </recommendedName>
</protein>
<dbReference type="RefSeq" id="XP_004367007.1">
    <property type="nucleotide sequence ID" value="XM_004366950.1"/>
</dbReference>
<dbReference type="InterPro" id="IPR008991">
    <property type="entry name" value="Translation_prot_SH3-like_sf"/>
</dbReference>
<dbReference type="AlphaFoldDB" id="F4PVL0"/>
<evidence type="ECO:0000313" key="3">
    <source>
        <dbReference type="EMBL" id="EGG20024.1"/>
    </source>
</evidence>
<dbReference type="KEGG" id="dfa:DFA_07140"/>
<dbReference type="GO" id="GO:0043022">
    <property type="term" value="F:ribosome binding"/>
    <property type="evidence" value="ECO:0007669"/>
    <property type="project" value="UniProtKB-UniRule"/>
</dbReference>
<comment type="similarity">
    <text evidence="1">Belongs to the eIF-5A family.</text>
</comment>
<dbReference type="GO" id="GO:0003723">
    <property type="term" value="F:RNA binding"/>
    <property type="evidence" value="ECO:0007669"/>
    <property type="project" value="InterPro"/>
</dbReference>
<evidence type="ECO:0000259" key="2">
    <source>
        <dbReference type="SMART" id="SM01376"/>
    </source>
</evidence>
<dbReference type="InterPro" id="IPR020189">
    <property type="entry name" value="IF5A_C"/>
</dbReference>
<dbReference type="InterPro" id="IPR014722">
    <property type="entry name" value="Rib_uL2_dom2"/>
</dbReference>
<comment type="PTM">
    <text evidence="1">eIF-5A seems to be the only eukaryotic protein to have a hypusine residue which is a post-translational modification of a lysine by the addition of a butylamino group.</text>
</comment>
<dbReference type="NCBIfam" id="TIGR00037">
    <property type="entry name" value="eIF_5A"/>
    <property type="match status" value="1"/>
</dbReference>
<keyword evidence="1" id="KW-0648">Protein biosynthesis</keyword>
<evidence type="ECO:0000313" key="4">
    <source>
        <dbReference type="Proteomes" id="UP000007797"/>
    </source>
</evidence>
<keyword evidence="4" id="KW-1185">Reference proteome</keyword>
<dbReference type="OrthoDB" id="9975114at2759"/>
<keyword evidence="1" id="KW-0385">Hypusine</keyword>
<dbReference type="Pfam" id="PF21485">
    <property type="entry name" value="IF5A-like_N"/>
    <property type="match status" value="1"/>
</dbReference>
<dbReference type="InterPro" id="IPR012340">
    <property type="entry name" value="NA-bd_OB-fold"/>
</dbReference>
<dbReference type="InterPro" id="IPR001884">
    <property type="entry name" value="IF5A-like"/>
</dbReference>
<proteinExistence type="inferred from homology"/>
<dbReference type="OMA" id="PCKIMEL"/>
<feature type="domain" description="Translation initiation factor 5A C-terminal" evidence="2">
    <location>
        <begin position="80"/>
        <end position="149"/>
    </location>
</feature>
<dbReference type="Gene3D" id="2.30.30.30">
    <property type="match status" value="1"/>
</dbReference>
<reference evidence="4" key="1">
    <citation type="journal article" date="2011" name="Genome Res.">
        <title>Phylogeny-wide analysis of social amoeba genomes highlights ancient origins for complex intercellular communication.</title>
        <authorList>
            <person name="Heidel A.J."/>
            <person name="Lawal H.M."/>
            <person name="Felder M."/>
            <person name="Schilde C."/>
            <person name="Helps N.R."/>
            <person name="Tunggal B."/>
            <person name="Rivero F."/>
            <person name="John U."/>
            <person name="Schleicher M."/>
            <person name="Eichinger L."/>
            <person name="Platzer M."/>
            <person name="Noegel A.A."/>
            <person name="Schaap P."/>
            <person name="Gloeckner G."/>
        </authorList>
    </citation>
    <scope>NUCLEOTIDE SEQUENCE [LARGE SCALE GENOMIC DNA]</scope>
    <source>
        <strain evidence="4">SH3</strain>
    </source>
</reference>
<dbReference type="Gene3D" id="2.40.50.140">
    <property type="entry name" value="Nucleic acid-binding proteins"/>
    <property type="match status" value="1"/>
</dbReference>
<dbReference type="SMART" id="SM01376">
    <property type="entry name" value="eIF-5a"/>
    <property type="match status" value="1"/>
</dbReference>
<dbReference type="Proteomes" id="UP000007797">
    <property type="component" value="Unassembled WGS sequence"/>
</dbReference>
<organism evidence="3 4">
    <name type="scientific">Cavenderia fasciculata</name>
    <name type="common">Slime mold</name>
    <name type="synonym">Dictyostelium fasciculatum</name>
    <dbReference type="NCBI Taxonomy" id="261658"/>
    <lineage>
        <taxon>Eukaryota</taxon>
        <taxon>Amoebozoa</taxon>
        <taxon>Evosea</taxon>
        <taxon>Eumycetozoa</taxon>
        <taxon>Dictyostelia</taxon>
        <taxon>Acytosteliales</taxon>
        <taxon>Cavenderiaceae</taxon>
        <taxon>Cavenderia</taxon>
    </lineage>
</organism>
<dbReference type="PANTHER" id="PTHR11673">
    <property type="entry name" value="TRANSLATION INITIATION FACTOR 5A FAMILY MEMBER"/>
    <property type="match status" value="1"/>
</dbReference>
<dbReference type="GO" id="GO:0003746">
    <property type="term" value="F:translation elongation factor activity"/>
    <property type="evidence" value="ECO:0007669"/>
    <property type="project" value="UniProtKB-UniRule"/>
</dbReference>
<name>F4PVL0_CACFS</name>
<dbReference type="EMBL" id="GL883013">
    <property type="protein sequence ID" value="EGG20024.1"/>
    <property type="molecule type" value="Genomic_DNA"/>
</dbReference>
<comment type="function">
    <text evidence="1">Translation factor that promotes translation elongation and termination, particularly upon ribosome stalling at specific amino acid sequence contexts. Binds between the exit (E) and peptidyl (P) site of the ribosome and promotes rescue of stalled ribosome: specifically required for efficient translation of polyproline-containing peptides as well as other motifs that stall the ribosome. Acts as ribosome quality control (RQC) cofactor by joining the RQC complex to facilitate peptidyl transfer during CAT tailing step.</text>
</comment>
<dbReference type="GO" id="GO:0045905">
    <property type="term" value="P:positive regulation of translational termination"/>
    <property type="evidence" value="ECO:0007669"/>
    <property type="project" value="UniProtKB-UniRule"/>
</dbReference>
<dbReference type="InterPro" id="IPR048670">
    <property type="entry name" value="IF5A-like_N"/>
</dbReference>
<dbReference type="SUPFAM" id="SSF50104">
    <property type="entry name" value="Translation proteins SH3-like domain"/>
    <property type="match status" value="1"/>
</dbReference>
<dbReference type="Pfam" id="PF01287">
    <property type="entry name" value="eIF-5a"/>
    <property type="match status" value="1"/>
</dbReference>